<accession>H5U5T3</accession>
<organism evidence="3 4">
    <name type="scientific">Gordonia sputi NBRC 100414</name>
    <dbReference type="NCBI Taxonomy" id="1089453"/>
    <lineage>
        <taxon>Bacteria</taxon>
        <taxon>Bacillati</taxon>
        <taxon>Actinomycetota</taxon>
        <taxon>Actinomycetes</taxon>
        <taxon>Mycobacteriales</taxon>
        <taxon>Gordoniaceae</taxon>
        <taxon>Gordonia</taxon>
    </lineage>
</organism>
<dbReference type="eggNOG" id="ENOG5031INT">
    <property type="taxonomic scope" value="Bacteria"/>
</dbReference>
<gene>
    <name evidence="3" type="ORF">GOSPT_119_00420</name>
</gene>
<dbReference type="AlphaFoldDB" id="H5U5T3"/>
<evidence type="ECO:0000256" key="1">
    <source>
        <dbReference type="SAM" id="MobiDB-lite"/>
    </source>
</evidence>
<sequence length="462" mass="45223">MDVMSRSHTRNRIGAGIVAAGAVASAVAIATAPSAHAAAAVVAADRAALSAQAAPTAPTAVSGGAAEFYEQVINSVIDNITQIGGTFDQQGLTPILTQVVRNQTTALSNLGGALGNAGEGIVAALQTQLPRYLGEASTALREGNIQGALNSVFLAAIVPIISGSGLLTTPELLQSITNIITVPMQNLVNVINTQGSNLVLLGSLALIGPAVGAYGGLGAAIQGIVDGLSTGDLDATVTALLKAPAIVVDGVLNGGYEPNVAGFIGLDLPGVSITTGGLLGHAEISDDGIKMPGTIPALQLIAQTISYAIAPPQSTSRAVTPKAVNAPDEATLDAPVVADSAAEQDSVAASSGASSTHATPDVDRDDVDAPGTPSTPSADSTPTTPPQHEATTNPAPSGVENPGTGTQSDPTPSAEGSEPSTGPVSAEATPTDPAPADGTSADSASKDSTSTDSTPADAGAAA</sequence>
<feature type="compositionally biased region" description="Low complexity" evidence="1">
    <location>
        <begin position="372"/>
        <end position="382"/>
    </location>
</feature>
<dbReference type="EMBL" id="BAFC01000117">
    <property type="protein sequence ID" value="GAB41091.1"/>
    <property type="molecule type" value="Genomic_DNA"/>
</dbReference>
<keyword evidence="2" id="KW-0732">Signal</keyword>
<evidence type="ECO:0000256" key="2">
    <source>
        <dbReference type="SAM" id="SignalP"/>
    </source>
</evidence>
<feature type="chain" id="PRO_5003598299" description="PE-PGRS family protein" evidence="2">
    <location>
        <begin position="38"/>
        <end position="462"/>
    </location>
</feature>
<feature type="compositionally biased region" description="Low complexity" evidence="1">
    <location>
        <begin position="428"/>
        <end position="462"/>
    </location>
</feature>
<name>H5U5T3_9ACTN</name>
<reference evidence="3 4" key="1">
    <citation type="submission" date="2012-02" db="EMBL/GenBank/DDBJ databases">
        <title>Whole genome shotgun sequence of Gordonia sputi NBRC 100414.</title>
        <authorList>
            <person name="Yoshida I."/>
            <person name="Hosoyama A."/>
            <person name="Tsuchikane K."/>
            <person name="Katsumata H."/>
            <person name="Yamazaki S."/>
            <person name="Fujita N."/>
        </authorList>
    </citation>
    <scope>NUCLEOTIDE SEQUENCE [LARGE SCALE GENOMIC DNA]</scope>
    <source>
        <strain evidence="3 4">NBRC 100414</strain>
    </source>
</reference>
<evidence type="ECO:0000313" key="3">
    <source>
        <dbReference type="EMBL" id="GAB41091.1"/>
    </source>
</evidence>
<evidence type="ECO:0008006" key="5">
    <source>
        <dbReference type="Google" id="ProtNLM"/>
    </source>
</evidence>
<protein>
    <recommendedName>
        <fullName evidence="5">PE-PGRS family protein</fullName>
    </recommendedName>
</protein>
<comment type="caution">
    <text evidence="3">The sequence shown here is derived from an EMBL/GenBank/DDBJ whole genome shotgun (WGS) entry which is preliminary data.</text>
</comment>
<feature type="compositionally biased region" description="Low complexity" evidence="1">
    <location>
        <begin position="346"/>
        <end position="355"/>
    </location>
</feature>
<dbReference type="Proteomes" id="UP000005845">
    <property type="component" value="Unassembled WGS sequence"/>
</dbReference>
<feature type="region of interest" description="Disordered" evidence="1">
    <location>
        <begin position="340"/>
        <end position="462"/>
    </location>
</feature>
<evidence type="ECO:0000313" key="4">
    <source>
        <dbReference type="Proteomes" id="UP000005845"/>
    </source>
</evidence>
<feature type="signal peptide" evidence="2">
    <location>
        <begin position="1"/>
        <end position="37"/>
    </location>
</feature>
<proteinExistence type="predicted"/>
<keyword evidence="4" id="KW-1185">Reference proteome</keyword>